<dbReference type="InterPro" id="IPR000620">
    <property type="entry name" value="EamA_dom"/>
</dbReference>
<organism evidence="9 10">
    <name type="scientific">Clostridium fermenticellae</name>
    <dbReference type="NCBI Taxonomy" id="2068654"/>
    <lineage>
        <taxon>Bacteria</taxon>
        <taxon>Bacillati</taxon>
        <taxon>Bacillota</taxon>
        <taxon>Clostridia</taxon>
        <taxon>Eubacteriales</taxon>
        <taxon>Clostridiaceae</taxon>
        <taxon>Clostridium</taxon>
    </lineage>
</organism>
<dbReference type="InterPro" id="IPR037185">
    <property type="entry name" value="EmrE-like"/>
</dbReference>
<keyword evidence="10" id="KW-1185">Reference proteome</keyword>
<feature type="transmembrane region" description="Helical" evidence="7">
    <location>
        <begin position="35"/>
        <end position="55"/>
    </location>
</feature>
<keyword evidence="4 7" id="KW-0812">Transmembrane</keyword>
<feature type="transmembrane region" description="Helical" evidence="7">
    <location>
        <begin position="205"/>
        <end position="224"/>
    </location>
</feature>
<evidence type="ECO:0000313" key="9">
    <source>
        <dbReference type="EMBL" id="AYD39159.1"/>
    </source>
</evidence>
<reference evidence="9 10" key="1">
    <citation type="journal article" date="2019" name="Int. J. Syst. Evol. Microbiol.">
        <title>Clostridium fermenticellae sp. nov., isolated from the mud in a fermentation cellar for the production of the Chinese liquor, baijiu.</title>
        <authorList>
            <person name="Xu P.X."/>
            <person name="Chai L.J."/>
            <person name="Qiu T."/>
            <person name="Zhang X.J."/>
            <person name="Lu Z.M."/>
            <person name="Xiao C."/>
            <person name="Wang S.T."/>
            <person name="Shen C.H."/>
            <person name="Shi J.S."/>
            <person name="Xu Z.H."/>
        </authorList>
    </citation>
    <scope>NUCLEOTIDE SEQUENCE [LARGE SCALE GENOMIC DNA]</scope>
    <source>
        <strain evidence="9 10">JN500901</strain>
    </source>
</reference>
<dbReference type="PANTHER" id="PTHR42920">
    <property type="entry name" value="OS03G0707200 PROTEIN-RELATED"/>
    <property type="match status" value="1"/>
</dbReference>
<keyword evidence="6 7" id="KW-0472">Membrane</keyword>
<dbReference type="AlphaFoldDB" id="A0A386H0G9"/>
<feature type="transmembrane region" description="Helical" evidence="7">
    <location>
        <begin position="9"/>
        <end position="29"/>
    </location>
</feature>
<gene>
    <name evidence="9" type="ORF">D4Z93_00715</name>
</gene>
<evidence type="ECO:0000256" key="3">
    <source>
        <dbReference type="ARBA" id="ARBA00022475"/>
    </source>
</evidence>
<name>A0A386H0G9_9CLOT</name>
<dbReference type="Proteomes" id="UP000266301">
    <property type="component" value="Chromosome"/>
</dbReference>
<dbReference type="SUPFAM" id="SSF103481">
    <property type="entry name" value="Multidrug resistance efflux transporter EmrE"/>
    <property type="match status" value="2"/>
</dbReference>
<evidence type="ECO:0000256" key="4">
    <source>
        <dbReference type="ARBA" id="ARBA00022692"/>
    </source>
</evidence>
<keyword evidence="5 7" id="KW-1133">Transmembrane helix</keyword>
<feature type="transmembrane region" description="Helical" evidence="7">
    <location>
        <begin position="94"/>
        <end position="111"/>
    </location>
</feature>
<feature type="transmembrane region" description="Helical" evidence="7">
    <location>
        <begin position="67"/>
        <end position="88"/>
    </location>
</feature>
<evidence type="ECO:0000256" key="1">
    <source>
        <dbReference type="ARBA" id="ARBA00004651"/>
    </source>
</evidence>
<feature type="domain" description="EamA" evidence="8">
    <location>
        <begin position="7"/>
        <end position="136"/>
    </location>
</feature>
<dbReference type="OrthoDB" id="9804865at2"/>
<feature type="transmembrane region" description="Helical" evidence="7">
    <location>
        <begin position="123"/>
        <end position="143"/>
    </location>
</feature>
<comment type="similarity">
    <text evidence="2">Belongs to the EamA transporter family.</text>
</comment>
<feature type="transmembrane region" description="Helical" evidence="7">
    <location>
        <begin position="174"/>
        <end position="193"/>
    </location>
</feature>
<dbReference type="KEGG" id="cfer:D4Z93_00715"/>
<evidence type="ECO:0000259" key="8">
    <source>
        <dbReference type="Pfam" id="PF00892"/>
    </source>
</evidence>
<evidence type="ECO:0000313" key="10">
    <source>
        <dbReference type="Proteomes" id="UP000266301"/>
    </source>
</evidence>
<dbReference type="InterPro" id="IPR051258">
    <property type="entry name" value="Diverse_Substrate_Transporter"/>
</dbReference>
<dbReference type="RefSeq" id="WP_119969870.1">
    <property type="nucleotide sequence ID" value="NZ_CP032416.1"/>
</dbReference>
<evidence type="ECO:0000256" key="6">
    <source>
        <dbReference type="ARBA" id="ARBA00023136"/>
    </source>
</evidence>
<feature type="transmembrane region" description="Helical" evidence="7">
    <location>
        <begin position="261"/>
        <end position="281"/>
    </location>
</feature>
<sequence>MTMRSKADLSLLSITVFWGASFPITSVILKYVPPYSLMVLRYLAAGIMLLIVIYKKFKSMDIKIIKAGILIGISLFLGCALQFVGLVYTTPSKSAFITGLNVAIVPVILAFKLKKLPDMKTTLGIILSISGLAFISLNAGGPINLGDFLTLLCAVAFAVQIILVDSYVRDADPLVITCIQFLTIGILSIPPSIFIEHFSVTFNRFSVISLLFMIFFCTIAAYGVQNKMQRYTSPTHAAIIFLAEPVFGAITSVFIGDSLTGKTLIGCIMILAGMVVINLKIKMPQLKLNKDNN</sequence>
<dbReference type="PANTHER" id="PTHR42920:SF5">
    <property type="entry name" value="EAMA DOMAIN-CONTAINING PROTEIN"/>
    <property type="match status" value="1"/>
</dbReference>
<evidence type="ECO:0000256" key="7">
    <source>
        <dbReference type="SAM" id="Phobius"/>
    </source>
</evidence>
<dbReference type="Pfam" id="PF00892">
    <property type="entry name" value="EamA"/>
    <property type="match status" value="2"/>
</dbReference>
<protein>
    <submittedName>
        <fullName evidence="9">DMT family transporter</fullName>
    </submittedName>
</protein>
<evidence type="ECO:0000256" key="5">
    <source>
        <dbReference type="ARBA" id="ARBA00022989"/>
    </source>
</evidence>
<feature type="transmembrane region" description="Helical" evidence="7">
    <location>
        <begin position="149"/>
        <end position="167"/>
    </location>
</feature>
<evidence type="ECO:0000256" key="2">
    <source>
        <dbReference type="ARBA" id="ARBA00007362"/>
    </source>
</evidence>
<dbReference type="GO" id="GO:0005886">
    <property type="term" value="C:plasma membrane"/>
    <property type="evidence" value="ECO:0007669"/>
    <property type="project" value="UniProtKB-SubCell"/>
</dbReference>
<proteinExistence type="inferred from homology"/>
<comment type="subcellular location">
    <subcellularLocation>
        <location evidence="1">Cell membrane</location>
        <topology evidence="1">Multi-pass membrane protein</topology>
    </subcellularLocation>
</comment>
<keyword evidence="3" id="KW-1003">Cell membrane</keyword>
<accession>A0A386H0G9</accession>
<feature type="transmembrane region" description="Helical" evidence="7">
    <location>
        <begin position="236"/>
        <end position="255"/>
    </location>
</feature>
<feature type="domain" description="EamA" evidence="8">
    <location>
        <begin position="145"/>
        <end position="278"/>
    </location>
</feature>
<dbReference type="EMBL" id="CP032416">
    <property type="protein sequence ID" value="AYD39159.1"/>
    <property type="molecule type" value="Genomic_DNA"/>
</dbReference>